<accession>A0A644YUE0</accession>
<comment type="caution">
    <text evidence="1">The sequence shown here is derived from an EMBL/GenBank/DDBJ whole genome shotgun (WGS) entry which is preliminary data.</text>
</comment>
<organism evidence="1">
    <name type="scientific">bioreactor metagenome</name>
    <dbReference type="NCBI Taxonomy" id="1076179"/>
    <lineage>
        <taxon>unclassified sequences</taxon>
        <taxon>metagenomes</taxon>
        <taxon>ecological metagenomes</taxon>
    </lineage>
</organism>
<dbReference type="EMBL" id="VSSQ01005692">
    <property type="protein sequence ID" value="MPM30093.1"/>
    <property type="molecule type" value="Genomic_DNA"/>
</dbReference>
<gene>
    <name evidence="1" type="ORF">SDC9_76636</name>
</gene>
<protein>
    <submittedName>
        <fullName evidence="1">Uncharacterized protein</fullName>
    </submittedName>
</protein>
<dbReference type="AlphaFoldDB" id="A0A644YUE0"/>
<reference evidence="1" key="1">
    <citation type="submission" date="2019-08" db="EMBL/GenBank/DDBJ databases">
        <authorList>
            <person name="Kucharzyk K."/>
            <person name="Murdoch R.W."/>
            <person name="Higgins S."/>
            <person name="Loffler F."/>
        </authorList>
    </citation>
    <scope>NUCLEOTIDE SEQUENCE</scope>
</reference>
<name>A0A644YUE0_9ZZZZ</name>
<evidence type="ECO:0000313" key="1">
    <source>
        <dbReference type="EMBL" id="MPM30093.1"/>
    </source>
</evidence>
<proteinExistence type="predicted"/>
<sequence length="76" mass="8401">MNELVGQCQITNGIQVLSVVVIIIIPGEALFQAVTVVQHGGYTIETETVESIFLHPVFAVRKQKMEDFIFAVIKAK</sequence>